<reference evidence="4" key="1">
    <citation type="journal article" date="2023" name="Mol. Phylogenet. Evol.">
        <title>Genome-scale phylogeny and comparative genomics of the fungal order Sordariales.</title>
        <authorList>
            <person name="Hensen N."/>
            <person name="Bonometti L."/>
            <person name="Westerberg I."/>
            <person name="Brannstrom I.O."/>
            <person name="Guillou S."/>
            <person name="Cros-Aarteil S."/>
            <person name="Calhoun S."/>
            <person name="Haridas S."/>
            <person name="Kuo A."/>
            <person name="Mondo S."/>
            <person name="Pangilinan J."/>
            <person name="Riley R."/>
            <person name="LaButti K."/>
            <person name="Andreopoulos B."/>
            <person name="Lipzen A."/>
            <person name="Chen C."/>
            <person name="Yan M."/>
            <person name="Daum C."/>
            <person name="Ng V."/>
            <person name="Clum A."/>
            <person name="Steindorff A."/>
            <person name="Ohm R.A."/>
            <person name="Martin F."/>
            <person name="Silar P."/>
            <person name="Natvig D.O."/>
            <person name="Lalanne C."/>
            <person name="Gautier V."/>
            <person name="Ament-Velasquez S.L."/>
            <person name="Kruys A."/>
            <person name="Hutchinson M.I."/>
            <person name="Powell A.J."/>
            <person name="Barry K."/>
            <person name="Miller A.N."/>
            <person name="Grigoriev I.V."/>
            <person name="Debuchy R."/>
            <person name="Gladieux P."/>
            <person name="Hiltunen Thoren M."/>
            <person name="Johannesson H."/>
        </authorList>
    </citation>
    <scope>NUCLEOTIDE SEQUENCE</scope>
    <source>
        <strain evidence="4">CBS 990.96</strain>
    </source>
</reference>
<proteinExistence type="inferred from homology"/>
<comment type="similarity">
    <text evidence="1">Belongs to the UPF0337 (CsbD) family.</text>
</comment>
<protein>
    <recommendedName>
        <fullName evidence="3">CsbD-like domain-containing protein</fullName>
    </recommendedName>
</protein>
<evidence type="ECO:0000313" key="5">
    <source>
        <dbReference type="Proteomes" id="UP001301958"/>
    </source>
</evidence>
<dbReference type="PANTHER" id="PTHR40460:SF1">
    <property type="entry name" value="CSBD-LIKE DOMAIN-CONTAINING PROTEIN"/>
    <property type="match status" value="1"/>
</dbReference>
<accession>A0AAN7BKI0</accession>
<dbReference type="Pfam" id="PF05532">
    <property type="entry name" value="CsbD"/>
    <property type="match status" value="1"/>
</dbReference>
<dbReference type="InterPro" id="IPR008462">
    <property type="entry name" value="CsbD"/>
</dbReference>
<comment type="caution">
    <text evidence="4">The sequence shown here is derived from an EMBL/GenBank/DDBJ whole genome shotgun (WGS) entry which is preliminary data.</text>
</comment>
<dbReference type="PANTHER" id="PTHR40460">
    <property type="entry name" value="CHROMOSOME 1, WHOLE GENOME SHOTGUN SEQUENCE"/>
    <property type="match status" value="1"/>
</dbReference>
<dbReference type="AlphaFoldDB" id="A0AAN7BKI0"/>
<dbReference type="Proteomes" id="UP001301958">
    <property type="component" value="Unassembled WGS sequence"/>
</dbReference>
<evidence type="ECO:0000256" key="1">
    <source>
        <dbReference type="ARBA" id="ARBA00009129"/>
    </source>
</evidence>
<feature type="compositionally biased region" description="Basic and acidic residues" evidence="2">
    <location>
        <begin position="33"/>
        <end position="51"/>
    </location>
</feature>
<feature type="compositionally biased region" description="Polar residues" evidence="2">
    <location>
        <begin position="75"/>
        <end position="84"/>
    </location>
</feature>
<sequence>MSDNNASTLKSYVDSAAGAAQNLVGSVLGTTGDKAEGQAKQDKAQAEHDASHATVKLPGATATVDGVAKDHPDRTTGSWNQTAGSAKEFVGGVLGSENLKQEGRKQNLEGQEQEAKGQINDLTSGAADRVAGTVGSGVAALTGDHVKEAQYQDQHDEGKTKQRGAEHDIKKQAEASQ</sequence>
<gene>
    <name evidence="4" type="ORF">QBC38DRAFT_501723</name>
</gene>
<feature type="region of interest" description="Disordered" evidence="2">
    <location>
        <begin position="145"/>
        <end position="177"/>
    </location>
</feature>
<dbReference type="EMBL" id="MU865377">
    <property type="protein sequence ID" value="KAK4225039.1"/>
    <property type="molecule type" value="Genomic_DNA"/>
</dbReference>
<evidence type="ECO:0000313" key="4">
    <source>
        <dbReference type="EMBL" id="KAK4225039.1"/>
    </source>
</evidence>
<name>A0AAN7BKI0_9PEZI</name>
<keyword evidence="5" id="KW-1185">Reference proteome</keyword>
<feature type="domain" description="CsbD-like" evidence="3">
    <location>
        <begin position="73"/>
        <end position="121"/>
    </location>
</feature>
<feature type="region of interest" description="Disordered" evidence="2">
    <location>
        <begin position="29"/>
        <end position="124"/>
    </location>
</feature>
<organism evidence="4 5">
    <name type="scientific">Podospora fimiseda</name>
    <dbReference type="NCBI Taxonomy" id="252190"/>
    <lineage>
        <taxon>Eukaryota</taxon>
        <taxon>Fungi</taxon>
        <taxon>Dikarya</taxon>
        <taxon>Ascomycota</taxon>
        <taxon>Pezizomycotina</taxon>
        <taxon>Sordariomycetes</taxon>
        <taxon>Sordariomycetidae</taxon>
        <taxon>Sordariales</taxon>
        <taxon>Podosporaceae</taxon>
        <taxon>Podospora</taxon>
    </lineage>
</organism>
<reference evidence="4" key="2">
    <citation type="submission" date="2023-05" db="EMBL/GenBank/DDBJ databases">
        <authorList>
            <consortium name="Lawrence Berkeley National Laboratory"/>
            <person name="Steindorff A."/>
            <person name="Hensen N."/>
            <person name="Bonometti L."/>
            <person name="Westerberg I."/>
            <person name="Brannstrom I.O."/>
            <person name="Guillou S."/>
            <person name="Cros-Aarteil S."/>
            <person name="Calhoun S."/>
            <person name="Haridas S."/>
            <person name="Kuo A."/>
            <person name="Mondo S."/>
            <person name="Pangilinan J."/>
            <person name="Riley R."/>
            <person name="Labutti K."/>
            <person name="Andreopoulos B."/>
            <person name="Lipzen A."/>
            <person name="Chen C."/>
            <person name="Yanf M."/>
            <person name="Daum C."/>
            <person name="Ng V."/>
            <person name="Clum A."/>
            <person name="Ohm R."/>
            <person name="Martin F."/>
            <person name="Silar P."/>
            <person name="Natvig D."/>
            <person name="Lalanne C."/>
            <person name="Gautier V."/>
            <person name="Ament-Velasquez S.L."/>
            <person name="Kruys A."/>
            <person name="Hutchinson M.I."/>
            <person name="Powell A.J."/>
            <person name="Barry K."/>
            <person name="Miller A.N."/>
            <person name="Grigoriev I.V."/>
            <person name="Debuchy R."/>
            <person name="Gladieux P."/>
            <person name="Thoren M.H."/>
            <person name="Johannesson H."/>
        </authorList>
    </citation>
    <scope>NUCLEOTIDE SEQUENCE</scope>
    <source>
        <strain evidence="4">CBS 990.96</strain>
    </source>
</reference>
<dbReference type="SUPFAM" id="SSF69047">
    <property type="entry name" value="Hypothetical protein YjbJ"/>
    <property type="match status" value="1"/>
</dbReference>
<dbReference type="InterPro" id="IPR036629">
    <property type="entry name" value="YjbJ_sf"/>
</dbReference>
<evidence type="ECO:0000259" key="3">
    <source>
        <dbReference type="Pfam" id="PF05532"/>
    </source>
</evidence>
<evidence type="ECO:0000256" key="2">
    <source>
        <dbReference type="SAM" id="MobiDB-lite"/>
    </source>
</evidence>